<name>A0AAV5LYV1_9ROSI</name>
<feature type="transmembrane region" description="Helical" evidence="1">
    <location>
        <begin position="150"/>
        <end position="171"/>
    </location>
</feature>
<feature type="transmembrane region" description="Helical" evidence="1">
    <location>
        <begin position="123"/>
        <end position="144"/>
    </location>
</feature>
<gene>
    <name evidence="3" type="ORF">SLEP1_g49668</name>
</gene>
<keyword evidence="4" id="KW-1185">Reference proteome</keyword>
<sequence length="181" mass="20441">MAYRAGSTKSAVQQRLCEFSKSLFDRAYTWYPTLLPNSIHSWDEMVEQFFQKYFQNEERITILDLHNTCQHASEDLVVYVKRFRDLALDCHGGHAESFLVEICINNMLLAYCAVLKNIGIDMLMMHLPGLLAVSSFLANVAASLRLTGDVIFHGLLTVTSFLANVAASLRLTGDVIFHGQY</sequence>
<protein>
    <recommendedName>
        <fullName evidence="2">Retrotransposon gag domain-containing protein</fullName>
    </recommendedName>
</protein>
<organism evidence="3 4">
    <name type="scientific">Rubroshorea leprosula</name>
    <dbReference type="NCBI Taxonomy" id="152421"/>
    <lineage>
        <taxon>Eukaryota</taxon>
        <taxon>Viridiplantae</taxon>
        <taxon>Streptophyta</taxon>
        <taxon>Embryophyta</taxon>
        <taxon>Tracheophyta</taxon>
        <taxon>Spermatophyta</taxon>
        <taxon>Magnoliopsida</taxon>
        <taxon>eudicotyledons</taxon>
        <taxon>Gunneridae</taxon>
        <taxon>Pentapetalae</taxon>
        <taxon>rosids</taxon>
        <taxon>malvids</taxon>
        <taxon>Malvales</taxon>
        <taxon>Dipterocarpaceae</taxon>
        <taxon>Rubroshorea</taxon>
    </lineage>
</organism>
<proteinExistence type="predicted"/>
<dbReference type="InterPro" id="IPR005162">
    <property type="entry name" value="Retrotrans_gag_dom"/>
</dbReference>
<keyword evidence="1" id="KW-0472">Membrane</keyword>
<keyword evidence="1" id="KW-1133">Transmembrane helix</keyword>
<evidence type="ECO:0000313" key="4">
    <source>
        <dbReference type="Proteomes" id="UP001054252"/>
    </source>
</evidence>
<dbReference type="Proteomes" id="UP001054252">
    <property type="component" value="Unassembled WGS sequence"/>
</dbReference>
<feature type="domain" description="Retrotransposon gag" evidence="2">
    <location>
        <begin position="19"/>
        <end position="101"/>
    </location>
</feature>
<keyword evidence="1" id="KW-0812">Transmembrane</keyword>
<evidence type="ECO:0000259" key="2">
    <source>
        <dbReference type="Pfam" id="PF03732"/>
    </source>
</evidence>
<evidence type="ECO:0000313" key="3">
    <source>
        <dbReference type="EMBL" id="GKV42239.1"/>
    </source>
</evidence>
<dbReference type="EMBL" id="BPVZ01000156">
    <property type="protein sequence ID" value="GKV42239.1"/>
    <property type="molecule type" value="Genomic_DNA"/>
</dbReference>
<dbReference type="AlphaFoldDB" id="A0AAV5LYV1"/>
<dbReference type="Pfam" id="PF03732">
    <property type="entry name" value="Retrotrans_gag"/>
    <property type="match status" value="1"/>
</dbReference>
<comment type="caution">
    <text evidence="3">The sequence shown here is derived from an EMBL/GenBank/DDBJ whole genome shotgun (WGS) entry which is preliminary data.</text>
</comment>
<reference evidence="3 4" key="1">
    <citation type="journal article" date="2021" name="Commun. Biol.">
        <title>The genome of Shorea leprosula (Dipterocarpaceae) highlights the ecological relevance of drought in aseasonal tropical rainforests.</title>
        <authorList>
            <person name="Ng K.K.S."/>
            <person name="Kobayashi M.J."/>
            <person name="Fawcett J.A."/>
            <person name="Hatakeyama M."/>
            <person name="Paape T."/>
            <person name="Ng C.H."/>
            <person name="Ang C.C."/>
            <person name="Tnah L.H."/>
            <person name="Lee C.T."/>
            <person name="Nishiyama T."/>
            <person name="Sese J."/>
            <person name="O'Brien M.J."/>
            <person name="Copetti D."/>
            <person name="Mohd Noor M.I."/>
            <person name="Ong R.C."/>
            <person name="Putra M."/>
            <person name="Sireger I.Z."/>
            <person name="Indrioko S."/>
            <person name="Kosugi Y."/>
            <person name="Izuno A."/>
            <person name="Isagi Y."/>
            <person name="Lee S.L."/>
            <person name="Shimizu K.K."/>
        </authorList>
    </citation>
    <scope>NUCLEOTIDE SEQUENCE [LARGE SCALE GENOMIC DNA]</scope>
    <source>
        <strain evidence="3">214</strain>
    </source>
</reference>
<accession>A0AAV5LYV1</accession>
<evidence type="ECO:0000256" key="1">
    <source>
        <dbReference type="SAM" id="Phobius"/>
    </source>
</evidence>